<protein>
    <submittedName>
        <fullName evidence="1">Uncharacterized protein</fullName>
    </submittedName>
</protein>
<keyword evidence="2" id="KW-1185">Reference proteome</keyword>
<accession>A0ABD1XQR2</accession>
<evidence type="ECO:0000313" key="1">
    <source>
        <dbReference type="EMBL" id="KAL2609868.1"/>
    </source>
</evidence>
<gene>
    <name evidence="1" type="ORF">R1flu_028441</name>
</gene>
<name>A0ABD1XQR2_9MARC</name>
<organism evidence="1 2">
    <name type="scientific">Riccia fluitans</name>
    <dbReference type="NCBI Taxonomy" id="41844"/>
    <lineage>
        <taxon>Eukaryota</taxon>
        <taxon>Viridiplantae</taxon>
        <taxon>Streptophyta</taxon>
        <taxon>Embryophyta</taxon>
        <taxon>Marchantiophyta</taxon>
        <taxon>Marchantiopsida</taxon>
        <taxon>Marchantiidae</taxon>
        <taxon>Marchantiales</taxon>
        <taxon>Ricciaceae</taxon>
        <taxon>Riccia</taxon>
    </lineage>
</organism>
<comment type="caution">
    <text evidence="1">The sequence shown here is derived from an EMBL/GenBank/DDBJ whole genome shotgun (WGS) entry which is preliminary data.</text>
</comment>
<dbReference type="EMBL" id="JBHFFA010000008">
    <property type="protein sequence ID" value="KAL2609868.1"/>
    <property type="molecule type" value="Genomic_DNA"/>
</dbReference>
<sequence length="126" mass="14259">MLAYKSWNAGASWFEVFERNSKPWPLDDLRPLLGLDLLATGSNCGLPGSSRSPTFLLQSQAKKKFPPRQLVLTSMSYELTLLLQISKIYLKSEEVTLDAHFHSSRSLFPVVCYVMDFCVFTFADMA</sequence>
<reference evidence="1 2" key="1">
    <citation type="submission" date="2024-09" db="EMBL/GenBank/DDBJ databases">
        <title>Chromosome-scale assembly of Riccia fluitans.</title>
        <authorList>
            <person name="Paukszto L."/>
            <person name="Sawicki J."/>
            <person name="Karawczyk K."/>
            <person name="Piernik-Szablinska J."/>
            <person name="Szczecinska M."/>
            <person name="Mazdziarz M."/>
        </authorList>
    </citation>
    <scope>NUCLEOTIDE SEQUENCE [LARGE SCALE GENOMIC DNA]</scope>
    <source>
        <strain evidence="1">Rf_01</strain>
        <tissue evidence="1">Aerial parts of the thallus</tissue>
    </source>
</reference>
<evidence type="ECO:0000313" key="2">
    <source>
        <dbReference type="Proteomes" id="UP001605036"/>
    </source>
</evidence>
<proteinExistence type="predicted"/>
<dbReference type="AlphaFoldDB" id="A0ABD1XQR2"/>
<dbReference type="Proteomes" id="UP001605036">
    <property type="component" value="Unassembled WGS sequence"/>
</dbReference>